<reference evidence="2 3" key="1">
    <citation type="submission" date="2019-11" db="EMBL/GenBank/DDBJ databases">
        <title>Draft genome sequence of Labilibaculum sp. strain SYP isolated from Black Sea.</title>
        <authorList>
            <person name="Yadav S."/>
            <person name="Villanueva L."/>
        </authorList>
    </citation>
    <scope>NUCLEOTIDE SEQUENCE [LARGE SCALE GENOMIC DNA]</scope>
    <source>
        <strain evidence="2 3">44</strain>
    </source>
</reference>
<organism evidence="1 4">
    <name type="scientific">Labilibaculum euxinus</name>
    <dbReference type="NCBI Taxonomy" id="2686357"/>
    <lineage>
        <taxon>Bacteria</taxon>
        <taxon>Pseudomonadati</taxon>
        <taxon>Bacteroidota</taxon>
        <taxon>Bacteroidia</taxon>
        <taxon>Marinilabiliales</taxon>
        <taxon>Marinifilaceae</taxon>
        <taxon>Labilibaculum</taxon>
    </lineage>
</organism>
<sequence length="293" mass="34482">MSNNNTNISQKEKLRSYSTIFSSTSFNRLLLYNDYSFINHNIKTYDISKIGSLFENYYEYIRFVYGELRKQYRNEYIYKNTLINEILIKKYSVKETIAINEFRVGNSIADIVMFNGTSKAFEIKTELDSNTRLKGQLNDYTKIFKENYIVTHESLVDKYLKEDASAGIIQIVECPRSLKIEEIRPVKINNDIDPNILIRSLRTEEYKSIVKNYYGSLPKMTSFNMFKICSELIQNIPQESLNSLFINQMKKRKSNMNEISSFYKELRQIGLAMNLDQKNYNKLQSKLTAQINI</sequence>
<dbReference type="OrthoDB" id="128875at2"/>
<evidence type="ECO:0000313" key="4">
    <source>
        <dbReference type="Proteomes" id="UP000462449"/>
    </source>
</evidence>
<dbReference type="RefSeq" id="WP_156195482.1">
    <property type="nucleotide sequence ID" value="NZ_QTZN02000014.1"/>
</dbReference>
<dbReference type="Proteomes" id="UP000462449">
    <property type="component" value="Unassembled WGS sequence"/>
</dbReference>
<evidence type="ECO:0000313" key="2">
    <source>
        <dbReference type="EMBL" id="MVB06944.1"/>
    </source>
</evidence>
<evidence type="ECO:0000313" key="3">
    <source>
        <dbReference type="Proteomes" id="UP000285951"/>
    </source>
</evidence>
<name>A0A7M4D510_9BACT</name>
<keyword evidence="3" id="KW-1185">Reference proteome</keyword>
<accession>A0A7M4D510</accession>
<dbReference type="EMBL" id="QTZN02000014">
    <property type="protein sequence ID" value="MVB06944.1"/>
    <property type="molecule type" value="Genomic_DNA"/>
</dbReference>
<proteinExistence type="predicted"/>
<evidence type="ECO:0000313" key="1">
    <source>
        <dbReference type="EMBL" id="MUP37739.1"/>
    </source>
</evidence>
<dbReference type="NCBIfam" id="NF033832">
    <property type="entry name" value="sce7726_fam"/>
    <property type="match status" value="1"/>
</dbReference>
<comment type="caution">
    <text evidence="1">The sequence shown here is derived from an EMBL/GenBank/DDBJ whole genome shotgun (WGS) entry which is preliminary data.</text>
</comment>
<dbReference type="Proteomes" id="UP000285951">
    <property type="component" value="Unassembled WGS sequence"/>
</dbReference>
<dbReference type="EMBL" id="WOTW01000014">
    <property type="protein sequence ID" value="MUP37739.1"/>
    <property type="molecule type" value="Genomic_DNA"/>
</dbReference>
<gene>
    <name evidence="2" type="ORF">DWB62_007925</name>
    <name evidence="1" type="ORF">GNY23_07925</name>
</gene>
<reference evidence="1 4" key="2">
    <citation type="submission" date="2019-12" db="EMBL/GenBank/DDBJ databases">
        <title>Draft genome sequence of Labilibaculum sp. strain 44 isolated from deep waters of Black Sea.</title>
        <authorList>
            <person name="Yadav S."/>
            <person name="Villanueva L."/>
        </authorList>
    </citation>
    <scope>NUCLEOTIDE SEQUENCE [LARGE SCALE GENOMIC DNA]</scope>
    <source>
        <strain evidence="1 4">44</strain>
    </source>
</reference>
<dbReference type="InterPro" id="IPR047729">
    <property type="entry name" value="Sce7726-like"/>
</dbReference>
<dbReference type="AlphaFoldDB" id="A0A7M4D510"/>
<protein>
    <submittedName>
        <fullName evidence="1">Sce7726 family protein</fullName>
    </submittedName>
</protein>